<sequence length="644" mass="73755">MTFHQLGFAELPFPYFLPWPDSQGTRITDLPLEVLSDVFGRLPGALDICSAARVCKVFALAAHSDATWEPLMRPEHLLIYDLLCPARRSDDSSDQSDDSSDAPRGPPLRPAHALIPNLAKKSQSRGSPFKSSAVMSRYRQLCVGFLFPHHPRFGTFWWDIWWDFWWEWSFFTALPRPEPVYYHADKRTGAVCLNISPQSLTLRSSQWSSHEYPIKLHNFPESQSQWGSKSTVRIPQIPSCSRITVSGFGIYRLPPGRYRCFWRLCFWRQSGNNQGDDNPRPAVEVGVTVTGQCSIGISCKNSARRQVEILPWWSHVDVGTIVVADRWQRGGLVKCQVSFDLEVDEGGLEIGCFMLRSASGEEQNDNVTFLMHESERLISTFLSIRKESRHLDHSAKQEEDEEHERALHLRRLDLFSSSLRTQFARAERGKGQFIKHCRSLIPHSGSVLTNVLRCLIPSTRFDRDNEILSAFSRTLKRFLLFTLSLETYEKGPSITFLKEDEEAVEQLVRSAEEAEKKKREEMVRRYLLFPSFQDDHKSLDGHHGVMQKEKQELAELEALVRFLLVHPSFLCSDSQGENFKPAQETGSESLSSSSCTLRTLLEDNPKHKSSQACQSGRRNKDSERRRIDGRDSQCRTPVHRSRGR</sequence>
<feature type="compositionally biased region" description="Basic and acidic residues" evidence="2">
    <location>
        <begin position="618"/>
        <end position="633"/>
    </location>
</feature>
<protein>
    <recommendedName>
        <fullName evidence="3">F-box domain-containing protein</fullName>
    </recommendedName>
</protein>
<dbReference type="Pfam" id="PF12937">
    <property type="entry name" value="F-box-like"/>
    <property type="match status" value="1"/>
</dbReference>
<accession>A0A388KIY9</accession>
<gene>
    <name evidence="4" type="ORF">CBR_g4852</name>
</gene>
<organism evidence="4 5">
    <name type="scientific">Chara braunii</name>
    <name type="common">Braun's stonewort</name>
    <dbReference type="NCBI Taxonomy" id="69332"/>
    <lineage>
        <taxon>Eukaryota</taxon>
        <taxon>Viridiplantae</taxon>
        <taxon>Streptophyta</taxon>
        <taxon>Charophyceae</taxon>
        <taxon>Charales</taxon>
        <taxon>Characeae</taxon>
        <taxon>Chara</taxon>
    </lineage>
</organism>
<reference evidence="4 5" key="1">
    <citation type="journal article" date="2018" name="Cell">
        <title>The Chara Genome: Secondary Complexity and Implications for Plant Terrestrialization.</title>
        <authorList>
            <person name="Nishiyama T."/>
            <person name="Sakayama H."/>
            <person name="Vries J.D."/>
            <person name="Buschmann H."/>
            <person name="Saint-Marcoux D."/>
            <person name="Ullrich K.K."/>
            <person name="Haas F.B."/>
            <person name="Vanderstraeten L."/>
            <person name="Becker D."/>
            <person name="Lang D."/>
            <person name="Vosolsobe S."/>
            <person name="Rombauts S."/>
            <person name="Wilhelmsson P.K.I."/>
            <person name="Janitza P."/>
            <person name="Kern R."/>
            <person name="Heyl A."/>
            <person name="Rumpler F."/>
            <person name="Villalobos L.I.A.C."/>
            <person name="Clay J.M."/>
            <person name="Skokan R."/>
            <person name="Toyoda A."/>
            <person name="Suzuki Y."/>
            <person name="Kagoshima H."/>
            <person name="Schijlen E."/>
            <person name="Tajeshwar N."/>
            <person name="Catarino B."/>
            <person name="Hetherington A.J."/>
            <person name="Saltykova A."/>
            <person name="Bonnot C."/>
            <person name="Breuninger H."/>
            <person name="Symeonidi A."/>
            <person name="Radhakrishnan G.V."/>
            <person name="Van Nieuwerburgh F."/>
            <person name="Deforce D."/>
            <person name="Chang C."/>
            <person name="Karol K.G."/>
            <person name="Hedrich R."/>
            <person name="Ulvskov P."/>
            <person name="Glockner G."/>
            <person name="Delwiche C.F."/>
            <person name="Petrasek J."/>
            <person name="Van de Peer Y."/>
            <person name="Friml J."/>
            <person name="Beilby M."/>
            <person name="Dolan L."/>
            <person name="Kohara Y."/>
            <person name="Sugano S."/>
            <person name="Fujiyama A."/>
            <person name="Delaux P.-M."/>
            <person name="Quint M."/>
            <person name="TheiBen G."/>
            <person name="Hagemann M."/>
            <person name="Harholt J."/>
            <person name="Dunand C."/>
            <person name="Zachgo S."/>
            <person name="Langdale J."/>
            <person name="Maumus F."/>
            <person name="Straeten D.V.D."/>
            <person name="Gould S.B."/>
            <person name="Rensing S.A."/>
        </authorList>
    </citation>
    <scope>NUCLEOTIDE SEQUENCE [LARGE SCALE GENOMIC DNA]</scope>
    <source>
        <strain evidence="4 5">S276</strain>
    </source>
</reference>
<dbReference type="InterPro" id="IPR036047">
    <property type="entry name" value="F-box-like_dom_sf"/>
</dbReference>
<feature type="region of interest" description="Disordered" evidence="2">
    <location>
        <begin position="89"/>
        <end position="109"/>
    </location>
</feature>
<dbReference type="InterPro" id="IPR001810">
    <property type="entry name" value="F-box_dom"/>
</dbReference>
<keyword evidence="1" id="KW-0175">Coiled coil</keyword>
<feature type="coiled-coil region" evidence="1">
    <location>
        <begin position="494"/>
        <end position="566"/>
    </location>
</feature>
<name>A0A388KIY9_CHABU</name>
<dbReference type="SUPFAM" id="SSF81383">
    <property type="entry name" value="F-box domain"/>
    <property type="match status" value="1"/>
</dbReference>
<evidence type="ECO:0000256" key="1">
    <source>
        <dbReference type="SAM" id="Coils"/>
    </source>
</evidence>
<evidence type="ECO:0000313" key="5">
    <source>
        <dbReference type="Proteomes" id="UP000265515"/>
    </source>
</evidence>
<dbReference type="Gramene" id="GBG70025">
    <property type="protein sequence ID" value="GBG70025"/>
    <property type="gene ID" value="CBR_g4852"/>
</dbReference>
<evidence type="ECO:0000313" key="4">
    <source>
        <dbReference type="EMBL" id="GBG70025.1"/>
    </source>
</evidence>
<comment type="caution">
    <text evidence="4">The sequence shown here is derived from an EMBL/GenBank/DDBJ whole genome shotgun (WGS) entry which is preliminary data.</text>
</comment>
<feature type="domain" description="F-box" evidence="3">
    <location>
        <begin position="24"/>
        <end position="71"/>
    </location>
</feature>
<feature type="region of interest" description="Disordered" evidence="2">
    <location>
        <begin position="580"/>
        <end position="644"/>
    </location>
</feature>
<dbReference type="PROSITE" id="PS50181">
    <property type="entry name" value="FBOX"/>
    <property type="match status" value="1"/>
</dbReference>
<dbReference type="Gene3D" id="1.20.1280.50">
    <property type="match status" value="1"/>
</dbReference>
<keyword evidence="5" id="KW-1185">Reference proteome</keyword>
<proteinExistence type="predicted"/>
<dbReference type="EMBL" id="BFEA01000124">
    <property type="protein sequence ID" value="GBG70025.1"/>
    <property type="molecule type" value="Genomic_DNA"/>
</dbReference>
<evidence type="ECO:0000259" key="3">
    <source>
        <dbReference type="PROSITE" id="PS50181"/>
    </source>
</evidence>
<evidence type="ECO:0000256" key="2">
    <source>
        <dbReference type="SAM" id="MobiDB-lite"/>
    </source>
</evidence>
<dbReference type="AlphaFoldDB" id="A0A388KIY9"/>
<feature type="compositionally biased region" description="Low complexity" evidence="2">
    <location>
        <begin position="584"/>
        <end position="599"/>
    </location>
</feature>
<dbReference type="Proteomes" id="UP000265515">
    <property type="component" value="Unassembled WGS sequence"/>
</dbReference>